<keyword evidence="4 6" id="KW-0067">ATP-binding</keyword>
<dbReference type="SMART" id="SM00382">
    <property type="entry name" value="AAA"/>
    <property type="match status" value="1"/>
</dbReference>
<evidence type="ECO:0000313" key="9">
    <source>
        <dbReference type="Proteomes" id="UP001167919"/>
    </source>
</evidence>
<evidence type="ECO:0000256" key="4">
    <source>
        <dbReference type="ARBA" id="ARBA00022840"/>
    </source>
</evidence>
<accession>A0AAJ1VLW9</accession>
<dbReference type="InterPro" id="IPR003439">
    <property type="entry name" value="ABC_transporter-like_ATP-bd"/>
</dbReference>
<sequence length="222" mass="25141">MKQMTDFIEAKKISLSFSNHDIFSDLSFKIFKGDFFCLIGKNGVGKTTLIRTLLGQLHESSGQILFADQFKQSPSFGYVPQFRNIEADYPLSIRNFVSLRLYRSLRPWLSKSEHENVDLALKRLGILDIANRKMGSASGGEKQKAYLAQAILYDPQLLILDESTASLDTVSKIDVMNAVKNLNDKYETTVILISHDLPLVEKYGKHSLQLQGGNRYSYKTIH</sequence>
<dbReference type="GO" id="GO:0016887">
    <property type="term" value="F:ATP hydrolysis activity"/>
    <property type="evidence" value="ECO:0007669"/>
    <property type="project" value="InterPro"/>
</dbReference>
<dbReference type="InterPro" id="IPR027417">
    <property type="entry name" value="P-loop_NTPase"/>
</dbReference>
<evidence type="ECO:0000313" key="6">
    <source>
        <dbReference type="EMBL" id="MDN6899918.1"/>
    </source>
</evidence>
<feature type="domain" description="ABC transporter" evidence="5">
    <location>
        <begin position="8"/>
        <end position="221"/>
    </location>
</feature>
<dbReference type="PROSITE" id="PS50893">
    <property type="entry name" value="ABC_TRANSPORTER_2"/>
    <property type="match status" value="1"/>
</dbReference>
<evidence type="ECO:0000256" key="3">
    <source>
        <dbReference type="ARBA" id="ARBA00022741"/>
    </source>
</evidence>
<dbReference type="Gene3D" id="3.40.50.300">
    <property type="entry name" value="P-loop containing nucleotide triphosphate hydrolases"/>
    <property type="match status" value="1"/>
</dbReference>
<dbReference type="AlphaFoldDB" id="A0AAJ1VLW9"/>
<name>A0AAJ1VLW9_9LACO</name>
<evidence type="ECO:0000313" key="7">
    <source>
        <dbReference type="EMBL" id="QAS69069.1"/>
    </source>
</evidence>
<dbReference type="PANTHER" id="PTHR42734">
    <property type="entry name" value="METAL TRANSPORT SYSTEM ATP-BINDING PROTEIN TM_0124-RELATED"/>
    <property type="match status" value="1"/>
</dbReference>
<dbReference type="CDD" id="cd03235">
    <property type="entry name" value="ABC_Metallic_Cations"/>
    <property type="match status" value="1"/>
</dbReference>
<evidence type="ECO:0000259" key="5">
    <source>
        <dbReference type="PROSITE" id="PS50893"/>
    </source>
</evidence>
<evidence type="ECO:0000256" key="2">
    <source>
        <dbReference type="ARBA" id="ARBA00022448"/>
    </source>
</evidence>
<evidence type="ECO:0000256" key="1">
    <source>
        <dbReference type="ARBA" id="ARBA00005417"/>
    </source>
</evidence>
<dbReference type="InterPro" id="IPR003593">
    <property type="entry name" value="AAA+_ATPase"/>
</dbReference>
<proteinExistence type="inferred from homology"/>
<reference evidence="7 8" key="1">
    <citation type="journal article" date="2019" name="Syst. Appl. Microbiol.">
        <title>Oenococcus sicerae sp. nov., isolated from French cider.</title>
        <authorList>
            <person name="Cousin F.J."/>
            <person name="Le Guellec R."/>
            <person name="Chagnot C."/>
            <person name="Goux D."/>
            <person name="Dalmasso M."/>
            <person name="Laplace J.M."/>
            <person name="Cretenet M."/>
        </authorList>
    </citation>
    <scope>NUCLEOTIDE SEQUENCE [LARGE SCALE GENOMIC DNA]</scope>
    <source>
        <strain evidence="7 8">UCMA 15228</strain>
    </source>
</reference>
<evidence type="ECO:0000313" key="8">
    <source>
        <dbReference type="Proteomes" id="UP000286907"/>
    </source>
</evidence>
<reference evidence="6" key="2">
    <citation type="submission" date="2019-01" db="EMBL/GenBank/DDBJ databases">
        <title>Oenococcus sicerae UCMA17102.</title>
        <authorList>
            <person name="Cousin F.J."/>
            <person name="Le Guellec R."/>
            <person name="Cretenet M."/>
        </authorList>
    </citation>
    <scope>NUCLEOTIDE SEQUENCE</scope>
    <source>
        <strain evidence="6">UCMA17102</strain>
    </source>
</reference>
<gene>
    <name evidence="7" type="ORF">DLJ48_00220</name>
    <name evidence="6" type="ORF">EVC35_02710</name>
</gene>
<dbReference type="PANTHER" id="PTHR42734:SF17">
    <property type="entry name" value="METAL TRANSPORT SYSTEM ATP-BINDING PROTEIN TM_0124-RELATED"/>
    <property type="match status" value="1"/>
</dbReference>
<keyword evidence="2" id="KW-0813">Transport</keyword>
<dbReference type="SUPFAM" id="SSF52540">
    <property type="entry name" value="P-loop containing nucleoside triphosphate hydrolases"/>
    <property type="match status" value="1"/>
</dbReference>
<dbReference type="Proteomes" id="UP000286907">
    <property type="component" value="Chromosome"/>
</dbReference>
<organism evidence="6 9">
    <name type="scientific">Oenococcus sicerae</name>
    <dbReference type="NCBI Taxonomy" id="2203724"/>
    <lineage>
        <taxon>Bacteria</taxon>
        <taxon>Bacillati</taxon>
        <taxon>Bacillota</taxon>
        <taxon>Bacilli</taxon>
        <taxon>Lactobacillales</taxon>
        <taxon>Lactobacillaceae</taxon>
        <taxon>Oenococcus</taxon>
    </lineage>
</organism>
<dbReference type="RefSeq" id="WP_128684853.1">
    <property type="nucleotide sequence ID" value="NZ_CP029684.2"/>
</dbReference>
<comment type="similarity">
    <text evidence="1">Belongs to the ABC transporter superfamily.</text>
</comment>
<reference evidence="7" key="3">
    <citation type="submission" date="2020-01" db="EMBL/GenBank/DDBJ databases">
        <authorList>
            <person name="Cousin F.J."/>
            <person name="Le Guellec R."/>
            <person name="Cretenet M."/>
        </authorList>
    </citation>
    <scope>NUCLEOTIDE SEQUENCE</scope>
    <source>
        <strain evidence="7">UCMA 15228</strain>
    </source>
</reference>
<dbReference type="EMBL" id="CP029684">
    <property type="protein sequence ID" value="QAS69069.1"/>
    <property type="molecule type" value="Genomic_DNA"/>
</dbReference>
<keyword evidence="3" id="KW-0547">Nucleotide-binding</keyword>
<dbReference type="Proteomes" id="UP001167919">
    <property type="component" value="Unassembled WGS sequence"/>
</dbReference>
<dbReference type="GO" id="GO:0005524">
    <property type="term" value="F:ATP binding"/>
    <property type="evidence" value="ECO:0007669"/>
    <property type="project" value="UniProtKB-KW"/>
</dbReference>
<protein>
    <submittedName>
        <fullName evidence="6">ABC transporter ATP-binding protein</fullName>
    </submittedName>
</protein>
<dbReference type="EMBL" id="SDWY01000001">
    <property type="protein sequence ID" value="MDN6899918.1"/>
    <property type="molecule type" value="Genomic_DNA"/>
</dbReference>
<dbReference type="Pfam" id="PF00005">
    <property type="entry name" value="ABC_tran"/>
    <property type="match status" value="1"/>
</dbReference>
<keyword evidence="8" id="KW-1185">Reference proteome</keyword>
<dbReference type="InterPro" id="IPR050153">
    <property type="entry name" value="Metal_Ion_Import_ABC"/>
</dbReference>